<evidence type="ECO:0000313" key="4">
    <source>
        <dbReference type="Proteomes" id="UP001279410"/>
    </source>
</evidence>
<dbReference type="Pfam" id="PF00226">
    <property type="entry name" value="DnaJ"/>
    <property type="match status" value="1"/>
</dbReference>
<keyword evidence="4" id="KW-1185">Reference proteome</keyword>
<evidence type="ECO:0000313" key="3">
    <source>
        <dbReference type="EMBL" id="GLD54662.1"/>
    </source>
</evidence>
<dbReference type="EMBL" id="BRZM01000020">
    <property type="protein sequence ID" value="GLD54662.1"/>
    <property type="molecule type" value="Genomic_DNA"/>
</dbReference>
<evidence type="ECO:0000259" key="2">
    <source>
        <dbReference type="PROSITE" id="PS50076"/>
    </source>
</evidence>
<keyword evidence="1" id="KW-0143">Chaperone</keyword>
<dbReference type="InterPro" id="IPR001623">
    <property type="entry name" value="DnaJ_domain"/>
</dbReference>
<dbReference type="SMART" id="SM00271">
    <property type="entry name" value="DnaJ"/>
    <property type="match status" value="1"/>
</dbReference>
<protein>
    <submittedName>
        <fullName evidence="3">DnaJ homolog subfamily B member 6</fullName>
    </submittedName>
</protein>
<dbReference type="GO" id="GO:0051082">
    <property type="term" value="F:unfolded protein binding"/>
    <property type="evidence" value="ECO:0007669"/>
    <property type="project" value="InterPro"/>
</dbReference>
<dbReference type="CDD" id="cd06257">
    <property type="entry name" value="DnaJ"/>
    <property type="match status" value="1"/>
</dbReference>
<dbReference type="AlphaFoldDB" id="A0AAD3R3J3"/>
<dbReference type="InterPro" id="IPR036869">
    <property type="entry name" value="J_dom_sf"/>
</dbReference>
<dbReference type="Gene3D" id="1.10.287.110">
    <property type="entry name" value="DnaJ domain"/>
    <property type="match status" value="1"/>
</dbReference>
<dbReference type="PROSITE" id="PS50076">
    <property type="entry name" value="DNAJ_2"/>
    <property type="match status" value="1"/>
</dbReference>
<dbReference type="SUPFAM" id="SSF46565">
    <property type="entry name" value="Chaperone J-domain"/>
    <property type="match status" value="1"/>
</dbReference>
<dbReference type="PRINTS" id="PR00625">
    <property type="entry name" value="JDOMAIN"/>
</dbReference>
<evidence type="ECO:0000256" key="1">
    <source>
        <dbReference type="ARBA" id="ARBA00023186"/>
    </source>
</evidence>
<dbReference type="Proteomes" id="UP001279410">
    <property type="component" value="Unassembled WGS sequence"/>
</dbReference>
<dbReference type="InterPro" id="IPR043183">
    <property type="entry name" value="DNJB2/6-like"/>
</dbReference>
<reference evidence="3" key="1">
    <citation type="submission" date="2022-08" db="EMBL/GenBank/DDBJ databases">
        <title>Genome sequencing of akame (Lates japonicus).</title>
        <authorList>
            <person name="Hashiguchi Y."/>
            <person name="Takahashi H."/>
        </authorList>
    </citation>
    <scope>NUCLEOTIDE SEQUENCE</scope>
    <source>
        <strain evidence="3">Kochi</strain>
    </source>
</reference>
<organism evidence="3 4">
    <name type="scientific">Lates japonicus</name>
    <name type="common">Japanese lates</name>
    <dbReference type="NCBI Taxonomy" id="270547"/>
    <lineage>
        <taxon>Eukaryota</taxon>
        <taxon>Metazoa</taxon>
        <taxon>Chordata</taxon>
        <taxon>Craniata</taxon>
        <taxon>Vertebrata</taxon>
        <taxon>Euteleostomi</taxon>
        <taxon>Actinopterygii</taxon>
        <taxon>Neopterygii</taxon>
        <taxon>Teleostei</taxon>
        <taxon>Neoteleostei</taxon>
        <taxon>Acanthomorphata</taxon>
        <taxon>Carangaria</taxon>
        <taxon>Carangaria incertae sedis</taxon>
        <taxon>Centropomidae</taxon>
        <taxon>Lates</taxon>
    </lineage>
</organism>
<proteinExistence type="predicted"/>
<feature type="non-terminal residue" evidence="3">
    <location>
        <position position="1"/>
    </location>
</feature>
<gene>
    <name evidence="3" type="ORF">AKAME5_000725000</name>
</gene>
<dbReference type="PANTHER" id="PTHR45168:SF3">
    <property type="entry name" value="DNAJ HEAT SHOCK PROTEIN FAMILY (HSP40) MEMBER B2"/>
    <property type="match status" value="1"/>
</dbReference>
<sequence length="167" mass="19010">MQHSPGRYPSLFGPSPSLHPVVPADAANFLPSSPLGARTLHIRWARELKVLARAPAGFNCKNDLHFPFKINASEDRAGQRQQRGTYSGHFRLTEDPHAGQHPQTHTDRAMVEYYQILGVQKNATQEDIKKAYRKLALKWHPDKNPDNKEEAEKRFKELSEAYEVLSD</sequence>
<dbReference type="PANTHER" id="PTHR45168">
    <property type="entry name" value="DNAJ HOMOLOG SUBFAMILY B MEMBER 2"/>
    <property type="match status" value="1"/>
</dbReference>
<comment type="caution">
    <text evidence="3">The sequence shown here is derived from an EMBL/GenBank/DDBJ whole genome shotgun (WGS) entry which is preliminary data.</text>
</comment>
<accession>A0AAD3R3J3</accession>
<name>A0AAD3R3J3_LATJO</name>
<dbReference type="GO" id="GO:0030544">
    <property type="term" value="F:Hsp70 protein binding"/>
    <property type="evidence" value="ECO:0007669"/>
    <property type="project" value="InterPro"/>
</dbReference>
<feature type="domain" description="J" evidence="2">
    <location>
        <begin position="112"/>
        <end position="167"/>
    </location>
</feature>